<feature type="non-terminal residue" evidence="1">
    <location>
        <position position="1"/>
    </location>
</feature>
<comment type="caution">
    <text evidence="1">The sequence shown here is derived from an EMBL/GenBank/DDBJ whole genome shotgun (WGS) entry which is preliminary data.</text>
</comment>
<proteinExistence type="predicted"/>
<dbReference type="EMBL" id="BARW01023057">
    <property type="protein sequence ID" value="GAI91273.1"/>
    <property type="molecule type" value="Genomic_DNA"/>
</dbReference>
<evidence type="ECO:0000313" key="1">
    <source>
        <dbReference type="EMBL" id="GAI91273.1"/>
    </source>
</evidence>
<gene>
    <name evidence="1" type="ORF">S12H4_38322</name>
</gene>
<protein>
    <submittedName>
        <fullName evidence="1">Uncharacterized protein</fullName>
    </submittedName>
</protein>
<accession>X1SE88</accession>
<organism evidence="1">
    <name type="scientific">marine sediment metagenome</name>
    <dbReference type="NCBI Taxonomy" id="412755"/>
    <lineage>
        <taxon>unclassified sequences</taxon>
        <taxon>metagenomes</taxon>
        <taxon>ecological metagenomes</taxon>
    </lineage>
</organism>
<sequence>LVDSLSLEPTRVDRENKRFGIYSINLACEPLVPTAWA</sequence>
<reference evidence="1" key="1">
    <citation type="journal article" date="2014" name="Front. Microbiol.">
        <title>High frequency of phylogenetically diverse reductive dehalogenase-homologous genes in deep subseafloor sedimentary metagenomes.</title>
        <authorList>
            <person name="Kawai M."/>
            <person name="Futagami T."/>
            <person name="Toyoda A."/>
            <person name="Takaki Y."/>
            <person name="Nishi S."/>
            <person name="Hori S."/>
            <person name="Arai W."/>
            <person name="Tsubouchi T."/>
            <person name="Morono Y."/>
            <person name="Uchiyama I."/>
            <person name="Ito T."/>
            <person name="Fujiyama A."/>
            <person name="Inagaki F."/>
            <person name="Takami H."/>
        </authorList>
    </citation>
    <scope>NUCLEOTIDE SEQUENCE</scope>
    <source>
        <strain evidence="1">Expedition CK06-06</strain>
    </source>
</reference>
<dbReference type="AlphaFoldDB" id="X1SE88"/>
<name>X1SE88_9ZZZZ</name>